<evidence type="ECO:0000256" key="1">
    <source>
        <dbReference type="SAM" id="Phobius"/>
    </source>
</evidence>
<evidence type="ECO:0000313" key="2">
    <source>
        <dbReference type="EMBL" id="MEN5380386.1"/>
    </source>
</evidence>
<name>A0ABV0C0B8_9SPHI</name>
<feature type="transmembrane region" description="Helical" evidence="1">
    <location>
        <begin position="66"/>
        <end position="87"/>
    </location>
</feature>
<keyword evidence="1" id="KW-1133">Transmembrane helix</keyword>
<comment type="caution">
    <text evidence="2">The sequence shown here is derived from an EMBL/GenBank/DDBJ whole genome shotgun (WGS) entry which is preliminary data.</text>
</comment>
<organism evidence="2 3">
    <name type="scientific">Sphingobacterium kitahiroshimense</name>
    <dbReference type="NCBI Taxonomy" id="470446"/>
    <lineage>
        <taxon>Bacteria</taxon>
        <taxon>Pseudomonadati</taxon>
        <taxon>Bacteroidota</taxon>
        <taxon>Sphingobacteriia</taxon>
        <taxon>Sphingobacteriales</taxon>
        <taxon>Sphingobacteriaceae</taxon>
        <taxon>Sphingobacterium</taxon>
    </lineage>
</organism>
<keyword evidence="3" id="KW-1185">Reference proteome</keyword>
<reference evidence="2 3" key="1">
    <citation type="submission" date="2024-04" db="EMBL/GenBank/DDBJ databases">
        <title>WGS of bacteria from Torrens River.</title>
        <authorList>
            <person name="Wyrsch E.R."/>
            <person name="Drigo B."/>
        </authorList>
    </citation>
    <scope>NUCLEOTIDE SEQUENCE [LARGE SCALE GENOMIC DNA]</scope>
    <source>
        <strain evidence="2 3">TWI391</strain>
    </source>
</reference>
<accession>A0ABV0C0B8</accession>
<protein>
    <submittedName>
        <fullName evidence="2">Uncharacterized protein</fullName>
    </submittedName>
</protein>
<keyword evidence="1" id="KW-0812">Transmembrane</keyword>
<keyword evidence="1" id="KW-0472">Membrane</keyword>
<gene>
    <name evidence="2" type="ORF">ABE541_24185</name>
</gene>
<dbReference type="RefSeq" id="WP_183914288.1">
    <property type="nucleotide sequence ID" value="NZ_JBDJLH010000015.1"/>
</dbReference>
<sequence length="92" mass="10391">MKVNFDRKSIKVVVIVFCALFFCLNIVLADFSGSHDGITKIGFPFVFYQDTDGKCEHCENLKLFNIIYLIVDVLVCLLLGIVTVMGAKRIKK</sequence>
<proteinExistence type="predicted"/>
<evidence type="ECO:0000313" key="3">
    <source>
        <dbReference type="Proteomes" id="UP001409291"/>
    </source>
</evidence>
<dbReference type="EMBL" id="JBDJNQ010000016">
    <property type="protein sequence ID" value="MEN5380386.1"/>
    <property type="molecule type" value="Genomic_DNA"/>
</dbReference>
<dbReference type="Proteomes" id="UP001409291">
    <property type="component" value="Unassembled WGS sequence"/>
</dbReference>